<evidence type="ECO:0008006" key="3">
    <source>
        <dbReference type="Google" id="ProtNLM"/>
    </source>
</evidence>
<organism evidence="1 2">
    <name type="scientific">Halostagnicola kamekurae</name>
    <dbReference type="NCBI Taxonomy" id="619731"/>
    <lineage>
        <taxon>Archaea</taxon>
        <taxon>Methanobacteriati</taxon>
        <taxon>Methanobacteriota</taxon>
        <taxon>Stenosarchaea group</taxon>
        <taxon>Halobacteria</taxon>
        <taxon>Halobacteriales</taxon>
        <taxon>Natrialbaceae</taxon>
        <taxon>Halostagnicola</taxon>
    </lineage>
</organism>
<dbReference type="EMBL" id="FOZS01000002">
    <property type="protein sequence ID" value="SFS67577.1"/>
    <property type="molecule type" value="Genomic_DNA"/>
</dbReference>
<evidence type="ECO:0000313" key="1">
    <source>
        <dbReference type="EMBL" id="SFS67577.1"/>
    </source>
</evidence>
<name>A0A1I6RS84_9EURY</name>
<dbReference type="Proteomes" id="UP000199199">
    <property type="component" value="Unassembled WGS sequence"/>
</dbReference>
<reference evidence="2" key="1">
    <citation type="submission" date="2016-10" db="EMBL/GenBank/DDBJ databases">
        <authorList>
            <person name="Varghese N."/>
            <person name="Submissions S."/>
        </authorList>
    </citation>
    <scope>NUCLEOTIDE SEQUENCE [LARGE SCALE GENOMIC DNA]</scope>
    <source>
        <strain evidence="2">DSM 22427</strain>
    </source>
</reference>
<dbReference type="RefSeq" id="WP_175507146.1">
    <property type="nucleotide sequence ID" value="NZ_FOZS01000002.1"/>
</dbReference>
<dbReference type="AlphaFoldDB" id="A0A1I6RS84"/>
<gene>
    <name evidence="1" type="ORF">SAMN04488556_2055</name>
</gene>
<sequence length="51" mass="5565">MSLKDVLTGLLTDDGPHYECRNCGTTLEDAEDSCPNCDSSEIATYEFDSDS</sequence>
<proteinExistence type="predicted"/>
<dbReference type="OrthoDB" id="295069at2157"/>
<accession>A0A1I6RS84</accession>
<evidence type="ECO:0000313" key="2">
    <source>
        <dbReference type="Proteomes" id="UP000199199"/>
    </source>
</evidence>
<keyword evidence="2" id="KW-1185">Reference proteome</keyword>
<protein>
    <recommendedName>
        <fullName evidence="3">Zinc-ribbon domain-containing protein</fullName>
    </recommendedName>
</protein>